<feature type="compositionally biased region" description="Gly residues" evidence="1">
    <location>
        <begin position="707"/>
        <end position="717"/>
    </location>
</feature>
<accession>A0AAW1JHQ7</accession>
<feature type="region of interest" description="Disordered" evidence="1">
    <location>
        <begin position="955"/>
        <end position="992"/>
    </location>
</feature>
<dbReference type="AlphaFoldDB" id="A0AAW1JHQ7"/>
<feature type="compositionally biased region" description="Basic and acidic residues" evidence="1">
    <location>
        <begin position="1019"/>
        <end position="1029"/>
    </location>
</feature>
<dbReference type="InterPro" id="IPR031949">
    <property type="entry name" value="DUF4776"/>
</dbReference>
<dbReference type="EMBL" id="JASPKY010000375">
    <property type="protein sequence ID" value="KAK9703152.1"/>
    <property type="molecule type" value="Genomic_DNA"/>
</dbReference>
<evidence type="ECO:0000259" key="2">
    <source>
        <dbReference type="Pfam" id="PF16003"/>
    </source>
</evidence>
<reference evidence="3 4" key="1">
    <citation type="journal article" date="2024" name="BMC Genomics">
        <title>De novo assembly and annotation of Popillia japonica's genome with initial clues to its potential as an invasive pest.</title>
        <authorList>
            <person name="Cucini C."/>
            <person name="Boschi S."/>
            <person name="Funari R."/>
            <person name="Cardaioli E."/>
            <person name="Iannotti N."/>
            <person name="Marturano G."/>
            <person name="Paoli F."/>
            <person name="Bruttini M."/>
            <person name="Carapelli A."/>
            <person name="Frati F."/>
            <person name="Nardi F."/>
        </authorList>
    </citation>
    <scope>NUCLEOTIDE SEQUENCE [LARGE SCALE GENOMIC DNA]</scope>
    <source>
        <strain evidence="3">DMR45628</strain>
    </source>
</reference>
<name>A0AAW1JHQ7_POPJA</name>
<organism evidence="3 4">
    <name type="scientific">Popillia japonica</name>
    <name type="common">Japanese beetle</name>
    <dbReference type="NCBI Taxonomy" id="7064"/>
    <lineage>
        <taxon>Eukaryota</taxon>
        <taxon>Metazoa</taxon>
        <taxon>Ecdysozoa</taxon>
        <taxon>Arthropoda</taxon>
        <taxon>Hexapoda</taxon>
        <taxon>Insecta</taxon>
        <taxon>Pterygota</taxon>
        <taxon>Neoptera</taxon>
        <taxon>Endopterygota</taxon>
        <taxon>Coleoptera</taxon>
        <taxon>Polyphaga</taxon>
        <taxon>Scarabaeiformia</taxon>
        <taxon>Scarabaeidae</taxon>
        <taxon>Rutelinae</taxon>
        <taxon>Popillia</taxon>
    </lineage>
</organism>
<keyword evidence="4" id="KW-1185">Reference proteome</keyword>
<feature type="region of interest" description="Disordered" evidence="1">
    <location>
        <begin position="363"/>
        <end position="391"/>
    </location>
</feature>
<evidence type="ECO:0000256" key="1">
    <source>
        <dbReference type="SAM" id="MobiDB-lite"/>
    </source>
</evidence>
<evidence type="ECO:0000313" key="4">
    <source>
        <dbReference type="Proteomes" id="UP001458880"/>
    </source>
</evidence>
<feature type="compositionally biased region" description="Basic and acidic residues" evidence="1">
    <location>
        <begin position="366"/>
        <end position="375"/>
    </location>
</feature>
<sequence length="1051" mass="115116">MDQLFLLEILVDTIFFNSPDAVYTKKQINIVARFGQYASLEIRNDGIGGVEESSKSTDLDFCAGKSFLFPCDAKALLQALKQYPIEMSIGTKLSPTPIGTVKIIWLDDFIDMVTYCQDDFGYISPVSHRDIYSMRDSSGKETGHVEVFVRLSCFGKNIQTQFQVVYSKDQKDGQPKTQFLFKSNNAATTFQCQRFGMGTSTDAIPVAPMYNTLELDDRSLKPVFFARDESHEPSVFNFDPSGFPVSYHGSRKPSILDDQLSIMERTDAKFMNLAQLRLSEMLCSGTSKVIPDDELTAETISKFLCEHRDCPAAKKFKELGIGPLAPGKGLGTVYGEVDPPVTYGLSHANGTMEHYGPYGFYRKPKRPDQPFERKKPVPKSPSKDSQSTKSSACSCQDVLRLTGGGILDDKHYSPINACKPLMEDFDKLLSAYKRALGPCGQAICPFAQNLVIEQCQLLCPMKPFDYGGQPMDIEGRVGSADSQPNGNERFGGNLAVQQIGTQNSAENNVSSCGMQNCPYAREMYQPVEEEMKKTQPLPACGDASCPYTKQLLGIVDSDTDEAVRLLASHPAGCNPPPVLPPIHWDCPDPLPKGRCMNSNCPINKIQDMAKRLFEPRSVCGGPQCPYAVPAPCTYPTCPFATAPPCLLPVSDMCRDPNCPLNIASIEEVCKDPNCPFLEGTVDEPKQTDSICDDPECPYRESSAVGACGEGGGGGGDGGDGDVPTTPNEDVDNPIEITVGDNLTPCTPNTCMAKGGEFECTECPCSNAGDFSPAGPCSPAKESRGDRPTASADGKPKKKKRKKRSKFVYDTGDIYPGVKIGHRDCIKPALNVPHNMGWLWNIKPLGLKPRRGWKPGALTKTMAATIEKHRAALGIKPLVIGPSPKPSKKRLRKNAYGVYETDSEQDISPKSTLQIKKKDGCYLITMNPLKDPNTLEDNENPYMDCTPMQFKITKNKPQNSLREDGENSCTCDDDSTTSTSDSELDIEFTPPAGIIHPDKLRKKKNVVHIDTQYCIDDVPKPETIKLDKEKKGGKKGGKKDKKGGKKGKKGKK</sequence>
<feature type="region of interest" description="Disordered" evidence="1">
    <location>
        <begin position="707"/>
        <end position="738"/>
    </location>
</feature>
<feature type="compositionally biased region" description="Basic residues" evidence="1">
    <location>
        <begin position="1030"/>
        <end position="1051"/>
    </location>
</feature>
<feature type="compositionally biased region" description="Basic residues" evidence="1">
    <location>
        <begin position="795"/>
        <end position="804"/>
    </location>
</feature>
<feature type="domain" description="DUF4776" evidence="2">
    <location>
        <begin position="975"/>
        <end position="1021"/>
    </location>
</feature>
<dbReference type="PANTHER" id="PTHR39079">
    <property type="entry name" value="FI08034P-RELATED"/>
    <property type="match status" value="1"/>
</dbReference>
<protein>
    <recommendedName>
        <fullName evidence="2">DUF4776 domain-containing protein</fullName>
    </recommendedName>
</protein>
<evidence type="ECO:0000313" key="3">
    <source>
        <dbReference type="EMBL" id="KAK9703152.1"/>
    </source>
</evidence>
<dbReference type="Pfam" id="PF16003">
    <property type="entry name" value="DUF4776"/>
    <property type="match status" value="2"/>
</dbReference>
<feature type="region of interest" description="Disordered" evidence="1">
    <location>
        <begin position="1019"/>
        <end position="1051"/>
    </location>
</feature>
<gene>
    <name evidence="3" type="ORF">QE152_g29493</name>
</gene>
<feature type="domain" description="DUF4776" evidence="2">
    <location>
        <begin position="794"/>
        <end position="970"/>
    </location>
</feature>
<dbReference type="Pfam" id="PF14924">
    <property type="entry name" value="MAP10_N"/>
    <property type="match status" value="1"/>
</dbReference>
<dbReference type="PANTHER" id="PTHR39079:SF1">
    <property type="entry name" value="GH11706P-RELATED"/>
    <property type="match status" value="1"/>
</dbReference>
<comment type="caution">
    <text evidence="3">The sequence shown here is derived from an EMBL/GenBank/DDBJ whole genome shotgun (WGS) entry which is preliminary data.</text>
</comment>
<dbReference type="Proteomes" id="UP001458880">
    <property type="component" value="Unassembled WGS sequence"/>
</dbReference>
<feature type="region of interest" description="Disordered" evidence="1">
    <location>
        <begin position="773"/>
        <end position="804"/>
    </location>
</feature>
<proteinExistence type="predicted"/>